<reference evidence="2 3" key="1">
    <citation type="submission" date="2024-10" db="EMBL/GenBank/DDBJ databases">
        <authorList>
            <person name="Kim D."/>
        </authorList>
    </citation>
    <scope>NUCLEOTIDE SEQUENCE [LARGE SCALE GENOMIC DNA]</scope>
    <source>
        <strain evidence="2">BH-2024</strain>
    </source>
</reference>
<feature type="region of interest" description="Disordered" evidence="1">
    <location>
        <begin position="223"/>
        <end position="277"/>
    </location>
</feature>
<feature type="compositionally biased region" description="Basic residues" evidence="1">
    <location>
        <begin position="224"/>
        <end position="235"/>
    </location>
</feature>
<gene>
    <name evidence="2" type="ORF">niasHT_025333</name>
</gene>
<feature type="compositionally biased region" description="Basic and acidic residues" evidence="1">
    <location>
        <begin position="29"/>
        <end position="53"/>
    </location>
</feature>
<keyword evidence="3" id="KW-1185">Reference proteome</keyword>
<sequence length="277" mass="32858">MNAHLHANIGFNLGIIHATTGGSVRFDPEAQRRARNEPAEARQRQRNDADAARQRACRLLQDARRAEERATNRRRQLERWRTRRNETDAEHRRRTAVARADERKRLRKELQRSVALTESRTWEHLYDGTHKHSEKQGTRGLNSGRDNEMTETLQCRMRMAGLNRTLQQGESICVMHSNVHNDMLKRKRPLKKQGTDGYRRKDVGNRGMNEWWTYRRRNFSERWRRQRNAQRKMRATGHSAPKNDGSMWNMHVNGHNVLWKKQKRPKKEQETVGETSE</sequence>
<accession>A0ABD2KKS9</accession>
<evidence type="ECO:0000313" key="3">
    <source>
        <dbReference type="Proteomes" id="UP001620626"/>
    </source>
</evidence>
<feature type="compositionally biased region" description="Basic and acidic residues" evidence="1">
    <location>
        <begin position="127"/>
        <end position="137"/>
    </location>
</feature>
<dbReference type="Proteomes" id="UP001620626">
    <property type="component" value="Unassembled WGS sequence"/>
</dbReference>
<feature type="region of interest" description="Disordered" evidence="1">
    <location>
        <begin position="29"/>
        <end position="100"/>
    </location>
</feature>
<name>A0ABD2KKS9_9BILA</name>
<feature type="compositionally biased region" description="Basic and acidic residues" evidence="1">
    <location>
        <begin position="61"/>
        <end position="91"/>
    </location>
</feature>
<evidence type="ECO:0000256" key="1">
    <source>
        <dbReference type="SAM" id="MobiDB-lite"/>
    </source>
</evidence>
<organism evidence="2 3">
    <name type="scientific">Heterodera trifolii</name>
    <dbReference type="NCBI Taxonomy" id="157864"/>
    <lineage>
        <taxon>Eukaryota</taxon>
        <taxon>Metazoa</taxon>
        <taxon>Ecdysozoa</taxon>
        <taxon>Nematoda</taxon>
        <taxon>Chromadorea</taxon>
        <taxon>Rhabditida</taxon>
        <taxon>Tylenchina</taxon>
        <taxon>Tylenchomorpha</taxon>
        <taxon>Tylenchoidea</taxon>
        <taxon>Heteroderidae</taxon>
        <taxon>Heteroderinae</taxon>
        <taxon>Heterodera</taxon>
    </lineage>
</organism>
<feature type="region of interest" description="Disordered" evidence="1">
    <location>
        <begin position="127"/>
        <end position="146"/>
    </location>
</feature>
<protein>
    <submittedName>
        <fullName evidence="2">Uncharacterized protein</fullName>
    </submittedName>
</protein>
<dbReference type="AlphaFoldDB" id="A0ABD2KKS9"/>
<dbReference type="EMBL" id="JBICBT010000735">
    <property type="protein sequence ID" value="KAL3103466.1"/>
    <property type="molecule type" value="Genomic_DNA"/>
</dbReference>
<evidence type="ECO:0000313" key="2">
    <source>
        <dbReference type="EMBL" id="KAL3103466.1"/>
    </source>
</evidence>
<proteinExistence type="predicted"/>
<comment type="caution">
    <text evidence="2">The sequence shown here is derived from an EMBL/GenBank/DDBJ whole genome shotgun (WGS) entry which is preliminary data.</text>
</comment>